<sequence>MAFAYVCNGFSKTKPWMQTGTRLRKINKYVLWRLFNCVDSDNIYIQIKYTIKNKYSPRPLHISFLIWAYYLI</sequence>
<evidence type="ECO:0000313" key="1">
    <source>
        <dbReference type="EMBL" id="RAQ30040.1"/>
    </source>
</evidence>
<reference evidence="1 2" key="1">
    <citation type="submission" date="2018-06" db="EMBL/GenBank/DDBJ databases">
        <title>Noncontiguous genome sequence of Ruminococcaceae bacterium ASD2818.</title>
        <authorList>
            <person name="Chaplin A.V."/>
            <person name="Sokolova S.R."/>
            <person name="Kochetkova T.O."/>
            <person name="Goltsov A.Y."/>
            <person name="Trofimov D.Y."/>
            <person name="Efimov B.A."/>
        </authorList>
    </citation>
    <scope>NUCLEOTIDE SEQUENCE [LARGE SCALE GENOMIC DNA]</scope>
    <source>
        <strain evidence="1 2">ASD2818</strain>
    </source>
</reference>
<dbReference type="Proteomes" id="UP000249377">
    <property type="component" value="Unassembled WGS sequence"/>
</dbReference>
<dbReference type="AlphaFoldDB" id="A0A328UIF4"/>
<comment type="caution">
    <text evidence="1">The sequence shown here is derived from an EMBL/GenBank/DDBJ whole genome shotgun (WGS) entry which is preliminary data.</text>
</comment>
<dbReference type="EMBL" id="QLYR01000001">
    <property type="protein sequence ID" value="RAQ30040.1"/>
    <property type="molecule type" value="Genomic_DNA"/>
</dbReference>
<organism evidence="1 2">
    <name type="scientific">Hydrogeniiclostridium mannosilyticum</name>
    <dbReference type="NCBI Taxonomy" id="2764322"/>
    <lineage>
        <taxon>Bacteria</taxon>
        <taxon>Bacillati</taxon>
        <taxon>Bacillota</taxon>
        <taxon>Clostridia</taxon>
        <taxon>Eubacteriales</taxon>
        <taxon>Acutalibacteraceae</taxon>
        <taxon>Hydrogeniiclostridium</taxon>
    </lineage>
</organism>
<accession>A0A328UIF4</accession>
<gene>
    <name evidence="1" type="ORF">DPQ25_00585</name>
</gene>
<evidence type="ECO:0000313" key="2">
    <source>
        <dbReference type="Proteomes" id="UP000249377"/>
    </source>
</evidence>
<proteinExistence type="predicted"/>
<protein>
    <submittedName>
        <fullName evidence="1">Uncharacterized protein</fullName>
    </submittedName>
</protein>
<keyword evidence="2" id="KW-1185">Reference proteome</keyword>
<name>A0A328UIF4_9FIRM</name>